<name>A0A5E7ZMB3_9SPHN</name>
<reference evidence="1 2" key="1">
    <citation type="submission" date="2019-09" db="EMBL/GenBank/DDBJ databases">
        <authorList>
            <person name="Dittami M. S."/>
        </authorList>
    </citation>
    <scope>NUCLEOTIDE SEQUENCE [LARGE SCALE GENOMIC DNA]</scope>
    <source>
        <strain evidence="1">SPHINGO391</strain>
    </source>
</reference>
<sequence length="57" mass="6210">MRIEITNDFNDLNATDEDKRFVAAGSRMTVTAERGAELIGLRIAKAVEPTETDVGEA</sequence>
<organism evidence="1 2">
    <name type="scientific">Sphingomonas aurantiaca</name>
    <dbReference type="NCBI Taxonomy" id="185949"/>
    <lineage>
        <taxon>Bacteria</taxon>
        <taxon>Pseudomonadati</taxon>
        <taxon>Pseudomonadota</taxon>
        <taxon>Alphaproteobacteria</taxon>
        <taxon>Sphingomonadales</taxon>
        <taxon>Sphingomonadaceae</taxon>
        <taxon>Sphingomonas</taxon>
    </lineage>
</organism>
<evidence type="ECO:0000313" key="2">
    <source>
        <dbReference type="Proteomes" id="UP000326857"/>
    </source>
</evidence>
<dbReference type="RefSeq" id="WP_199860936.1">
    <property type="nucleotide sequence ID" value="NZ_LR701528.1"/>
</dbReference>
<dbReference type="Proteomes" id="UP000326857">
    <property type="component" value="Unassembled WGS sequence"/>
</dbReference>
<evidence type="ECO:0000313" key="1">
    <source>
        <dbReference type="EMBL" id="VVT20310.1"/>
    </source>
</evidence>
<dbReference type="AlphaFoldDB" id="A0A5E7ZMB3"/>
<gene>
    <name evidence="1" type="ORF">SPHINGO391_470052</name>
</gene>
<accession>A0A5E7ZMB3</accession>
<dbReference type="EMBL" id="CABVLI010000042">
    <property type="protein sequence ID" value="VVT20310.1"/>
    <property type="molecule type" value="Genomic_DNA"/>
</dbReference>
<proteinExistence type="predicted"/>
<protein>
    <submittedName>
        <fullName evidence="1">Uncharacterized protein</fullName>
    </submittedName>
</protein>